<dbReference type="GeneID" id="77000054"/>
<name>A0ABT4G032_PANTH</name>
<organism evidence="1 2">
    <name type="scientific">Paenibacillus thiaminolyticus</name>
    <name type="common">Bacillus thiaminolyticus</name>
    <dbReference type="NCBI Taxonomy" id="49283"/>
    <lineage>
        <taxon>Bacteria</taxon>
        <taxon>Bacillati</taxon>
        <taxon>Bacillota</taxon>
        <taxon>Bacilli</taxon>
        <taxon>Bacillales</taxon>
        <taxon>Paenibacillaceae</taxon>
        <taxon>Paenibacillus</taxon>
    </lineage>
</organism>
<dbReference type="Proteomes" id="UP001209276">
    <property type="component" value="Unassembled WGS sequence"/>
</dbReference>
<dbReference type="EMBL" id="JAMDMM010000039">
    <property type="protein sequence ID" value="MCY9609441.1"/>
    <property type="molecule type" value="Genomic_DNA"/>
</dbReference>
<gene>
    <name evidence="1" type="ORF">M5W83_20030</name>
</gene>
<accession>A0ABT4G032</accession>
<reference evidence="1 2" key="1">
    <citation type="submission" date="2022-05" db="EMBL/GenBank/DDBJ databases">
        <title>Genome Sequencing of Bee-Associated Microbes.</title>
        <authorList>
            <person name="Dunlap C."/>
        </authorList>
    </citation>
    <scope>NUCLEOTIDE SEQUENCE [LARGE SCALE GENOMIC DNA]</scope>
    <source>
        <strain evidence="1 2">NRRL B-14613</strain>
    </source>
</reference>
<evidence type="ECO:0000313" key="1">
    <source>
        <dbReference type="EMBL" id="MCY9609441.1"/>
    </source>
</evidence>
<evidence type="ECO:0000313" key="2">
    <source>
        <dbReference type="Proteomes" id="UP001209276"/>
    </source>
</evidence>
<proteinExistence type="predicted"/>
<dbReference type="RefSeq" id="WP_164776458.1">
    <property type="nucleotide sequence ID" value="NZ_CABMNB010000047.1"/>
</dbReference>
<sequence length="45" mass="5434">MKSLFFAFLMDCWRKGFADEDKLHSYVPKYISAEECREIIEETKQ</sequence>
<protein>
    <recommendedName>
        <fullName evidence="3">XkdX family protein</fullName>
    </recommendedName>
</protein>
<keyword evidence="2" id="KW-1185">Reference proteome</keyword>
<comment type="caution">
    <text evidence="1">The sequence shown here is derived from an EMBL/GenBank/DDBJ whole genome shotgun (WGS) entry which is preliminary data.</text>
</comment>
<evidence type="ECO:0008006" key="3">
    <source>
        <dbReference type="Google" id="ProtNLM"/>
    </source>
</evidence>